<feature type="domain" description="DZANK-type" evidence="2">
    <location>
        <begin position="363"/>
        <end position="400"/>
    </location>
</feature>
<dbReference type="CDD" id="cd03408">
    <property type="entry name" value="SPFH_like_u1"/>
    <property type="match status" value="1"/>
</dbReference>
<evidence type="ECO:0000259" key="3">
    <source>
        <dbReference type="Pfam" id="PF13421"/>
    </source>
</evidence>
<accession>A0A5R8Q752</accession>
<organism evidence="4 5">
    <name type="scientific">Culicoidibacter larvae</name>
    <dbReference type="NCBI Taxonomy" id="2579976"/>
    <lineage>
        <taxon>Bacteria</taxon>
        <taxon>Bacillati</taxon>
        <taxon>Bacillota</taxon>
        <taxon>Culicoidibacteria</taxon>
        <taxon>Culicoidibacterales</taxon>
        <taxon>Culicoidibacteraceae</taxon>
        <taxon>Culicoidibacter</taxon>
    </lineage>
</organism>
<dbReference type="InParanoid" id="A0A5R8Q752"/>
<gene>
    <name evidence="4" type="ORF">FEZ08_11265</name>
</gene>
<evidence type="ECO:0008006" key="6">
    <source>
        <dbReference type="Google" id="ProtNLM"/>
    </source>
</evidence>
<dbReference type="Pfam" id="PF13421">
    <property type="entry name" value="Band_7_1"/>
    <property type="match status" value="1"/>
</dbReference>
<evidence type="ECO:0000313" key="5">
    <source>
        <dbReference type="Proteomes" id="UP000306912"/>
    </source>
</evidence>
<dbReference type="RefSeq" id="WP_138192443.1">
    <property type="nucleotide sequence ID" value="NZ_VBWP01000014.1"/>
</dbReference>
<feature type="region of interest" description="Disordered" evidence="1">
    <location>
        <begin position="333"/>
        <end position="361"/>
    </location>
</feature>
<dbReference type="FunCoup" id="A0A5R8Q752">
    <property type="interactions" value="2"/>
</dbReference>
<proteinExistence type="predicted"/>
<dbReference type="PANTHER" id="PTHR37826:SF2">
    <property type="entry name" value="ZINC-RIBBON DOMAIN-CONTAINING PROTEIN"/>
    <property type="match status" value="1"/>
</dbReference>
<reference evidence="4 5" key="1">
    <citation type="submission" date="2019-05" db="EMBL/GenBank/DDBJ databases">
        <title>Culicoidintestinum kansasii gen. nov., sp. nov. from the gastrointestinal tract of the biting midge, Culicoides sonorensis.</title>
        <authorList>
            <person name="Neupane S."/>
            <person name="Ghosh A."/>
            <person name="Gunther S."/>
            <person name="Martin K."/>
            <person name="Zurek L."/>
        </authorList>
    </citation>
    <scope>NUCLEOTIDE SEQUENCE [LARGE SCALE GENOMIC DNA]</scope>
    <source>
        <strain evidence="4 5">CS-1</strain>
    </source>
</reference>
<dbReference type="EMBL" id="VBWP01000014">
    <property type="protein sequence ID" value="TLG71226.1"/>
    <property type="molecule type" value="Genomic_DNA"/>
</dbReference>
<evidence type="ECO:0000259" key="2">
    <source>
        <dbReference type="Pfam" id="PF12773"/>
    </source>
</evidence>
<dbReference type="Proteomes" id="UP000306912">
    <property type="component" value="Unassembled WGS sequence"/>
</dbReference>
<dbReference type="InterPro" id="IPR033880">
    <property type="entry name" value="SPFH_YdjI"/>
</dbReference>
<keyword evidence="5" id="KW-1185">Reference proteome</keyword>
<evidence type="ECO:0000313" key="4">
    <source>
        <dbReference type="EMBL" id="TLG71226.1"/>
    </source>
</evidence>
<name>A0A5R8Q752_9FIRM</name>
<dbReference type="InterPro" id="IPR025874">
    <property type="entry name" value="DZR"/>
</dbReference>
<feature type="domain" description="SPFH" evidence="3">
    <location>
        <begin position="53"/>
        <end position="275"/>
    </location>
</feature>
<sequence length="416" mass="45205">MGLIKMLASVVGNAGSAIDSTLEDQWKKAIRCNDMGNEILMQRVTPENGVLANKSMIVVGPGQMAVVYDNGRVVDATAEEGMYTYDTSATPSFFAGQFGPVFKQMWERFTYGGERARQQAVFYFNTKEIIDNKFGSPAPIPYRDFEHVVMNARTGGYIPMRLEIKCFGKYTFKITDPALFMQVIGGTADRYTKTQINEQMRSEVIGAFTNVLNGLGSEEYKIPALSLPSKSLEIKRAMDEHIYDQAIRDRGLNIVSFVVESVTLDEESEKKIDTYEIGGDIYQQKGTLTDAYGKAVQDAAKNENGAINTFMGMGMMGAATGGVVAGTAGAVMNDNSMPKGPEMQAYDPNPTQPKAAEQSAEPTEAADIACNNCGETVNGKFCSNCGTEAPTKKKFCPECGTEATGKFCSNCGTEIK</sequence>
<dbReference type="AlphaFoldDB" id="A0A5R8Q752"/>
<dbReference type="PANTHER" id="PTHR37826">
    <property type="entry name" value="FLOTILLIN BAND_7_5 DOMAIN PROTEIN"/>
    <property type="match status" value="1"/>
</dbReference>
<comment type="caution">
    <text evidence="4">The sequence shown here is derived from an EMBL/GenBank/DDBJ whole genome shotgun (WGS) entry which is preliminary data.</text>
</comment>
<protein>
    <recommendedName>
        <fullName evidence="6">SPFH domain-containing protein</fullName>
    </recommendedName>
</protein>
<dbReference type="OrthoDB" id="9764015at2"/>
<dbReference type="Pfam" id="PF12773">
    <property type="entry name" value="DZR"/>
    <property type="match status" value="1"/>
</dbReference>
<evidence type="ECO:0000256" key="1">
    <source>
        <dbReference type="SAM" id="MobiDB-lite"/>
    </source>
</evidence>